<evidence type="ECO:0000313" key="1">
    <source>
        <dbReference type="EMBL" id="PKK61268.1"/>
    </source>
</evidence>
<dbReference type="VEuPathDB" id="FungiDB:RhiirA1_457163"/>
<accession>A0A2N1MHZ9</accession>
<gene>
    <name evidence="1" type="ORF">RhiirC2_718533</name>
</gene>
<proteinExistence type="predicted"/>
<organism evidence="1 2">
    <name type="scientific">Rhizophagus irregularis</name>
    <dbReference type="NCBI Taxonomy" id="588596"/>
    <lineage>
        <taxon>Eukaryota</taxon>
        <taxon>Fungi</taxon>
        <taxon>Fungi incertae sedis</taxon>
        <taxon>Mucoromycota</taxon>
        <taxon>Glomeromycotina</taxon>
        <taxon>Glomeromycetes</taxon>
        <taxon>Glomerales</taxon>
        <taxon>Glomeraceae</taxon>
        <taxon>Rhizophagus</taxon>
    </lineage>
</organism>
<reference evidence="1 2" key="1">
    <citation type="submission" date="2016-04" db="EMBL/GenBank/DDBJ databases">
        <title>Genome analyses suggest a sexual origin of heterokaryosis in a supposedly ancient asexual fungus.</title>
        <authorList>
            <person name="Ropars J."/>
            <person name="Sedzielewska K."/>
            <person name="Noel J."/>
            <person name="Charron P."/>
            <person name="Farinelli L."/>
            <person name="Marton T."/>
            <person name="Kruger M."/>
            <person name="Pelin A."/>
            <person name="Brachmann A."/>
            <person name="Corradi N."/>
        </authorList>
    </citation>
    <scope>NUCLEOTIDE SEQUENCE [LARGE SCALE GENOMIC DNA]</scope>
    <source>
        <strain evidence="1 2">C2</strain>
    </source>
</reference>
<dbReference type="Proteomes" id="UP000233469">
    <property type="component" value="Unassembled WGS sequence"/>
</dbReference>
<dbReference type="AlphaFoldDB" id="A0A2N1MHZ9"/>
<dbReference type="InterPro" id="IPR036397">
    <property type="entry name" value="RNaseH_sf"/>
</dbReference>
<reference evidence="1 2" key="2">
    <citation type="submission" date="2017-10" db="EMBL/GenBank/DDBJ databases">
        <title>Extensive intraspecific genome diversity in a model arbuscular mycorrhizal fungus.</title>
        <authorList>
            <person name="Chen E.C.H."/>
            <person name="Morin E."/>
            <person name="Baudet D."/>
            <person name="Noel J."/>
            <person name="Ndikumana S."/>
            <person name="Charron P."/>
            <person name="St-Onge C."/>
            <person name="Giorgi J."/>
            <person name="Grigoriev I.V."/>
            <person name="Roux C."/>
            <person name="Martin F.M."/>
            <person name="Corradi N."/>
        </authorList>
    </citation>
    <scope>NUCLEOTIDE SEQUENCE [LARGE SCALE GENOMIC DNA]</scope>
    <source>
        <strain evidence="1 2">C2</strain>
    </source>
</reference>
<dbReference type="PANTHER" id="PTHR35871">
    <property type="entry name" value="EXPRESSED PROTEIN"/>
    <property type="match status" value="1"/>
</dbReference>
<dbReference type="Gene3D" id="3.30.420.10">
    <property type="entry name" value="Ribonuclease H-like superfamily/Ribonuclease H"/>
    <property type="match status" value="1"/>
</dbReference>
<sequence length="265" mass="30741">MWKKLFFQQLELNKKKLRIFGLINLAGFSKKKTYWDPKDHIPLRKKENGLSFHISDFLTEIDNHLKFEDEEACVIMKPVKKAIPIFEQKYPDSIGVFAFNDATSHAAYAPDALIVHHMNLNLGGKKKFKNGFKSDGKIQSIHLSDGHPKGIKLVLEEKGLWKKELKRICSECKIHSPTKNNCCAVRILSLQPDFTAQRPLIQEIIEDQGHKIIFYPKFHCELNFIEQFWDAAKQFTRNNCDYTFKELEKTVPDALNSVPLIQIQK</sequence>
<name>A0A2N1MHZ9_9GLOM</name>
<evidence type="ECO:0000313" key="2">
    <source>
        <dbReference type="Proteomes" id="UP000233469"/>
    </source>
</evidence>
<dbReference type="GO" id="GO:0003676">
    <property type="term" value="F:nucleic acid binding"/>
    <property type="evidence" value="ECO:0007669"/>
    <property type="project" value="InterPro"/>
</dbReference>
<protein>
    <recommendedName>
        <fullName evidence="3">Tc1-like transposase DDE domain-containing protein</fullName>
    </recommendedName>
</protein>
<comment type="caution">
    <text evidence="1">The sequence shown here is derived from an EMBL/GenBank/DDBJ whole genome shotgun (WGS) entry which is preliminary data.</text>
</comment>
<evidence type="ECO:0008006" key="3">
    <source>
        <dbReference type="Google" id="ProtNLM"/>
    </source>
</evidence>
<dbReference type="PANTHER" id="PTHR35871:SF1">
    <property type="entry name" value="CXC1-LIKE CYSTEINE CLUSTER ASSOCIATED WITH KDZ TRANSPOSASES DOMAIN-CONTAINING PROTEIN"/>
    <property type="match status" value="1"/>
</dbReference>
<dbReference type="EMBL" id="LLXL01002277">
    <property type="protein sequence ID" value="PKK61268.1"/>
    <property type="molecule type" value="Genomic_DNA"/>
</dbReference>